<dbReference type="EnsemblPlants" id="AVESA.00010b.r2.5DG0934530.1">
    <property type="protein sequence ID" value="AVESA.00010b.r2.5DG0934530.1.CDS.1"/>
    <property type="gene ID" value="AVESA.00010b.r2.5DG0934530"/>
</dbReference>
<accession>A0ACD5Y9P4</accession>
<evidence type="ECO:0000313" key="1">
    <source>
        <dbReference type="EnsemblPlants" id="AVESA.00010b.r2.5DG0934530.1.CDS.1"/>
    </source>
</evidence>
<evidence type="ECO:0000313" key="2">
    <source>
        <dbReference type="Proteomes" id="UP001732700"/>
    </source>
</evidence>
<keyword evidence="2" id="KW-1185">Reference proteome</keyword>
<reference evidence="1" key="1">
    <citation type="submission" date="2021-05" db="EMBL/GenBank/DDBJ databases">
        <authorList>
            <person name="Scholz U."/>
            <person name="Mascher M."/>
            <person name="Fiebig A."/>
        </authorList>
    </citation>
    <scope>NUCLEOTIDE SEQUENCE [LARGE SCALE GENOMIC DNA]</scope>
</reference>
<organism evidence="1 2">
    <name type="scientific">Avena sativa</name>
    <name type="common">Oat</name>
    <dbReference type="NCBI Taxonomy" id="4498"/>
    <lineage>
        <taxon>Eukaryota</taxon>
        <taxon>Viridiplantae</taxon>
        <taxon>Streptophyta</taxon>
        <taxon>Embryophyta</taxon>
        <taxon>Tracheophyta</taxon>
        <taxon>Spermatophyta</taxon>
        <taxon>Magnoliopsida</taxon>
        <taxon>Liliopsida</taxon>
        <taxon>Poales</taxon>
        <taxon>Poaceae</taxon>
        <taxon>BOP clade</taxon>
        <taxon>Pooideae</taxon>
        <taxon>Poodae</taxon>
        <taxon>Poeae</taxon>
        <taxon>Poeae Chloroplast Group 1 (Aveneae type)</taxon>
        <taxon>Aveninae</taxon>
        <taxon>Avena</taxon>
    </lineage>
</organism>
<proteinExistence type="predicted"/>
<name>A0ACD5Y9P4_AVESA</name>
<protein>
    <submittedName>
        <fullName evidence="1">Uncharacterized protein</fullName>
    </submittedName>
</protein>
<sequence length="650" mass="73276">MEKACNFLLLATIFYLFICTPARFDATDALLPGQVLSGNHTLLSKNGAFQLGFNCLSPPCSEFTFGIWYVNSSTCKALLVWDIREDDEKYVTLDPWASSFSLSYGYLQLKSQFSPNYSNTIWSSATGMEFISTCAVALLLDNGNLVIADQLNSSLLFWQSFHNMGDTLLPGGRLGVNNPYMSTARTMSFACVNESYLHRNPKQPKGFTIWHSFNCLVPHTVQYSGTFPSWMDFLEDENSLFLSNNSDLYLRLHSDGTLTAAKLQGCGTLLWYAPISWQKVSYYVRDKSRSDKSHFKLVLTKTAIGVLMLLVLTGLSLFLIRRKWMERPLICKNALIVFSEAHIKKATKSFSEKLGEGGFGCVFKGALPGFSLVAVKKLKCIAQAEKQFRAEVQTLGIIRHVNLVRLFGFCVQGRARFLVYEYIEKGSLNSHLFSKCSTKLTWDLRYHIALGIARGLSYLHEECRECIIHCDMKPDNVLLDSEFCPKIADFGMAKLLCRDFSRALTTMRGTIGYLAPEWISGLPITHKADVYSYGMMLLEIISGRRNSEKIKEGKYTYFPIFAATKINEGDAISLLDPRLEGQVDIEQMNRACRIACWCIQDAEDHRPMMGQVVHMLEGAMEVEIPPIPRSLQNYIGMEDFSYSVDADSSL</sequence>
<dbReference type="Proteomes" id="UP001732700">
    <property type="component" value="Chromosome 5D"/>
</dbReference>
<reference evidence="1" key="2">
    <citation type="submission" date="2025-09" db="UniProtKB">
        <authorList>
            <consortium name="EnsemblPlants"/>
        </authorList>
    </citation>
    <scope>IDENTIFICATION</scope>
</reference>